<comment type="caution">
    <text evidence="2">The sequence shown here is derived from an EMBL/GenBank/DDBJ whole genome shotgun (WGS) entry which is preliminary data.</text>
</comment>
<feature type="region of interest" description="Disordered" evidence="1">
    <location>
        <begin position="1"/>
        <end position="32"/>
    </location>
</feature>
<dbReference type="RefSeq" id="WP_272137908.1">
    <property type="nucleotide sequence ID" value="NZ_JAQNDM010000002.1"/>
</dbReference>
<evidence type="ECO:0000256" key="1">
    <source>
        <dbReference type="SAM" id="MobiDB-lite"/>
    </source>
</evidence>
<reference evidence="2 3" key="1">
    <citation type="submission" date="2022-11" db="EMBL/GenBank/DDBJ databases">
        <title>Minimal conservation of predation-associated metabolite biosynthetic gene clusters underscores biosynthetic potential of Myxococcota including descriptions for ten novel species: Archangium lansinium sp. nov., Myxococcus landrumus sp. nov., Nannocystis bai.</title>
        <authorList>
            <person name="Ahearne A."/>
            <person name="Stevens C."/>
            <person name="Dowd S."/>
        </authorList>
    </citation>
    <scope>NUCLEOTIDE SEQUENCE [LARGE SCALE GENOMIC DNA]</scope>
    <source>
        <strain evidence="2 3">NCWAL01</strain>
    </source>
</reference>
<dbReference type="EMBL" id="JAQNDM010000002">
    <property type="protein sequence ID" value="MDC0709385.1"/>
    <property type="molecule type" value="Genomic_DNA"/>
</dbReference>
<organism evidence="2 3">
    <name type="scientific">Stigmatella ashevillensis</name>
    <dbReference type="NCBI Taxonomy" id="2995309"/>
    <lineage>
        <taxon>Bacteria</taxon>
        <taxon>Pseudomonadati</taxon>
        <taxon>Myxococcota</taxon>
        <taxon>Myxococcia</taxon>
        <taxon>Myxococcales</taxon>
        <taxon>Cystobacterineae</taxon>
        <taxon>Archangiaceae</taxon>
        <taxon>Stigmatella</taxon>
    </lineage>
</organism>
<protein>
    <submittedName>
        <fullName evidence="2">Uncharacterized protein</fullName>
    </submittedName>
</protein>
<accession>A0ABT5D8K3</accession>
<evidence type="ECO:0000313" key="2">
    <source>
        <dbReference type="EMBL" id="MDC0709385.1"/>
    </source>
</evidence>
<sequence>MLYKVTPMMAPPAPEKAHPRESGQPRKRRKSAVYDAEGNEVLISLMCIKCRTLKPLAQFGLRKMADGAIRNQPWCRTCRSGAGTKKPKDEAAVAASPVSSPALQVVTPAPVLAAAAEAPLLASPVVAEAALIESPVAEEVALSEPVLEPQVEGAQTPLEPAHA</sequence>
<dbReference type="Proteomes" id="UP001221838">
    <property type="component" value="Unassembled WGS sequence"/>
</dbReference>
<gene>
    <name evidence="2" type="ORF">POL68_13010</name>
</gene>
<feature type="region of interest" description="Disordered" evidence="1">
    <location>
        <begin position="143"/>
        <end position="163"/>
    </location>
</feature>
<keyword evidence="3" id="KW-1185">Reference proteome</keyword>
<proteinExistence type="predicted"/>
<name>A0ABT5D8K3_9BACT</name>
<evidence type="ECO:0000313" key="3">
    <source>
        <dbReference type="Proteomes" id="UP001221838"/>
    </source>
</evidence>
<feature type="compositionally biased region" description="Basic and acidic residues" evidence="1">
    <location>
        <begin position="15"/>
        <end position="24"/>
    </location>
</feature>